<feature type="region of interest" description="Disordered" evidence="7">
    <location>
        <begin position="62"/>
        <end position="95"/>
    </location>
</feature>
<comment type="caution">
    <text evidence="9">The sequence shown here is derived from an EMBL/GenBank/DDBJ whole genome shotgun (WGS) entry which is preliminary data.</text>
</comment>
<keyword evidence="4" id="KW-0010">Activator</keyword>
<evidence type="ECO:0000256" key="2">
    <source>
        <dbReference type="ARBA" id="ARBA00006543"/>
    </source>
</evidence>
<organism evidence="9 10">
    <name type="scientific">Monilinia fructigena</name>
    <dbReference type="NCBI Taxonomy" id="38457"/>
    <lineage>
        <taxon>Eukaryota</taxon>
        <taxon>Fungi</taxon>
        <taxon>Dikarya</taxon>
        <taxon>Ascomycota</taxon>
        <taxon>Pezizomycotina</taxon>
        <taxon>Leotiomycetes</taxon>
        <taxon>Helotiales</taxon>
        <taxon>Sclerotiniaceae</taxon>
        <taxon>Monilinia</taxon>
    </lineage>
</organism>
<evidence type="ECO:0000313" key="10">
    <source>
        <dbReference type="Proteomes" id="UP000249056"/>
    </source>
</evidence>
<evidence type="ECO:0000256" key="5">
    <source>
        <dbReference type="ARBA" id="ARBA00023163"/>
    </source>
</evidence>
<evidence type="ECO:0000313" key="9">
    <source>
        <dbReference type="EMBL" id="RAL63788.1"/>
    </source>
</evidence>
<dbReference type="Pfam" id="PF20719">
    <property type="entry name" value="Med16_C"/>
    <property type="match status" value="1"/>
</dbReference>
<keyword evidence="5" id="KW-0804">Transcription</keyword>
<dbReference type="GO" id="GO:0016592">
    <property type="term" value="C:mediator complex"/>
    <property type="evidence" value="ECO:0007669"/>
    <property type="project" value="TreeGrafter"/>
</dbReference>
<evidence type="ECO:0000256" key="1">
    <source>
        <dbReference type="ARBA" id="ARBA00004123"/>
    </source>
</evidence>
<dbReference type="GO" id="GO:0045893">
    <property type="term" value="P:positive regulation of DNA-templated transcription"/>
    <property type="evidence" value="ECO:0007669"/>
    <property type="project" value="TreeGrafter"/>
</dbReference>
<comment type="subcellular location">
    <subcellularLocation>
        <location evidence="1">Nucleus</location>
    </subcellularLocation>
</comment>
<dbReference type="InterPro" id="IPR048338">
    <property type="entry name" value="Mediator_Med16"/>
</dbReference>
<feature type="compositionally biased region" description="Low complexity" evidence="7">
    <location>
        <begin position="152"/>
        <end position="161"/>
    </location>
</feature>
<evidence type="ECO:0000259" key="8">
    <source>
        <dbReference type="Pfam" id="PF20719"/>
    </source>
</evidence>
<dbReference type="AlphaFoldDB" id="A0A395IVR5"/>
<keyword evidence="6" id="KW-0539">Nucleus</keyword>
<dbReference type="InterPro" id="IPR048339">
    <property type="entry name" value="Mediator_Med16_C"/>
</dbReference>
<accession>A0A395IVR5</accession>
<keyword evidence="10" id="KW-1185">Reference proteome</keyword>
<feature type="domain" description="Mediator complex subunit 16 C-terminal" evidence="8">
    <location>
        <begin position="203"/>
        <end position="241"/>
    </location>
</feature>
<dbReference type="OrthoDB" id="4139168at2759"/>
<proteinExistence type="inferred from homology"/>
<feature type="compositionally biased region" description="Low complexity" evidence="7">
    <location>
        <begin position="84"/>
        <end position="94"/>
    </location>
</feature>
<evidence type="ECO:0000256" key="4">
    <source>
        <dbReference type="ARBA" id="ARBA00023159"/>
    </source>
</evidence>
<protein>
    <recommendedName>
        <fullName evidence="8">Mediator complex subunit 16 C-terminal domain-containing protein</fullName>
    </recommendedName>
</protein>
<sequence length="251" mass="26668">MATNTVAQNQPGGPGQQTISAALRAAYMQIANLTTNCIVRIKTFENLLSSLTSSIKSAYSNHKPLLSGNSPSGPSRLQGNEKSTNNNTTNTNGGNALGHLSNIRLEIDPANLFFADFSMLEVEEDKESLETRRSSGVTMDCFRKTWLNNPPKSSSSKSVKSLENGTSGDNSNSVLAPIPGIPGFPGLGIAVGGNGGAGAASAKRWRRCARCAAVMEDVISPRPALQWLVMQQRRCFCGGYWDTLVGGEMVA</sequence>
<keyword evidence="3" id="KW-0805">Transcription regulation</keyword>
<dbReference type="PANTHER" id="PTHR13224">
    <property type="entry name" value="THYROID HORMONE RECEPTOR-ASSOCIATED PROTEIN-RELATED"/>
    <property type="match status" value="1"/>
</dbReference>
<feature type="region of interest" description="Disordered" evidence="7">
    <location>
        <begin position="148"/>
        <end position="174"/>
    </location>
</feature>
<comment type="similarity">
    <text evidence="2">Belongs to the Mediator complex subunit 16 family.</text>
</comment>
<dbReference type="Proteomes" id="UP000249056">
    <property type="component" value="Unassembled WGS sequence"/>
</dbReference>
<gene>
    <name evidence="9" type="ORF">DID88_003433</name>
</gene>
<name>A0A395IVR5_9HELO</name>
<feature type="compositionally biased region" description="Low complexity" evidence="7">
    <location>
        <begin position="64"/>
        <end position="75"/>
    </location>
</feature>
<dbReference type="PANTHER" id="PTHR13224:SF6">
    <property type="entry name" value="MEDIATOR OF RNA POLYMERASE II TRANSCRIPTION SUBUNIT 16"/>
    <property type="match status" value="1"/>
</dbReference>
<evidence type="ECO:0000256" key="3">
    <source>
        <dbReference type="ARBA" id="ARBA00023015"/>
    </source>
</evidence>
<evidence type="ECO:0000256" key="7">
    <source>
        <dbReference type="SAM" id="MobiDB-lite"/>
    </source>
</evidence>
<dbReference type="EMBL" id="QKRW01000017">
    <property type="protein sequence ID" value="RAL63788.1"/>
    <property type="molecule type" value="Genomic_DNA"/>
</dbReference>
<evidence type="ECO:0000256" key="6">
    <source>
        <dbReference type="ARBA" id="ARBA00023242"/>
    </source>
</evidence>
<feature type="compositionally biased region" description="Polar residues" evidence="7">
    <location>
        <begin position="163"/>
        <end position="174"/>
    </location>
</feature>
<reference evidence="9 10" key="1">
    <citation type="submission" date="2018-06" db="EMBL/GenBank/DDBJ databases">
        <title>Genome Sequence of the Brown Rot Fungal Pathogen Monilinia fructigena.</title>
        <authorList>
            <person name="Landi L."/>
            <person name="De Miccolis Angelini R.M."/>
            <person name="Pollastro S."/>
            <person name="Abate D."/>
            <person name="Faretra F."/>
            <person name="Romanazzi G."/>
        </authorList>
    </citation>
    <scope>NUCLEOTIDE SEQUENCE [LARGE SCALE GENOMIC DNA]</scope>
    <source>
        <strain evidence="9 10">Mfrg269</strain>
    </source>
</reference>